<sequence length="116" mass="13340">MNIAKNDYKILKYLEQKPNSNFNEIEKSLKNVASIKDRIEALHKSGLIDSKIRETSIFKQKTFATDKFAVSKLGAKELQNYRDERNKSIFKTIFLSLICPIIVAFITSLITILLTK</sequence>
<dbReference type="HOGENOM" id="CLU_2093714_0_0_9"/>
<dbReference type="AlphaFoldDB" id="F9VE53"/>
<gene>
    <name evidence="2" type="ordered locus">LCGL_1144</name>
</gene>
<dbReference type="EMBL" id="AP009333">
    <property type="protein sequence ID" value="BAK60604.1"/>
    <property type="molecule type" value="Genomic_DNA"/>
</dbReference>
<dbReference type="STRING" id="420890.LCGL_1144"/>
<keyword evidence="3" id="KW-1185">Reference proteome</keyword>
<protein>
    <submittedName>
        <fullName evidence="2">Hypothetical phage protein</fullName>
    </submittedName>
</protein>
<reference evidence="2 3" key="1">
    <citation type="journal article" date="2011" name="PLoS ONE">
        <title>Complete genome sequence and comparative analysis of the fish pathogen Lactococcus garvieae.</title>
        <authorList>
            <person name="Morita H."/>
            <person name="Toh H."/>
            <person name="Oshima K."/>
            <person name="Yoshizaki M."/>
            <person name="Kawanishi M."/>
            <person name="Nakaya K."/>
            <person name="Suzuki T."/>
            <person name="Miyauchi E."/>
            <person name="Ishii Y."/>
            <person name="Tanabe S."/>
            <person name="Murakami M."/>
            <person name="Hattori M."/>
        </authorList>
    </citation>
    <scope>NUCLEOTIDE SEQUENCE [LARGE SCALE GENOMIC DNA]</scope>
    <source>
        <strain evidence="2 3">Lg2</strain>
    </source>
</reference>
<keyword evidence="1" id="KW-0472">Membrane</keyword>
<accession>F9VE53</accession>
<dbReference type="Proteomes" id="UP000008520">
    <property type="component" value="Chromosome"/>
</dbReference>
<evidence type="ECO:0000313" key="2">
    <source>
        <dbReference type="EMBL" id="BAK60604.1"/>
    </source>
</evidence>
<dbReference type="RefSeq" id="WP_014024911.1">
    <property type="nucleotide sequence ID" value="NC_017490.1"/>
</dbReference>
<organism evidence="2 3">
    <name type="scientific">Lactococcus garvieae (strain Lg2)</name>
    <name type="common">Enterococcus seriolicida</name>
    <dbReference type="NCBI Taxonomy" id="420890"/>
    <lineage>
        <taxon>Bacteria</taxon>
        <taxon>Bacillati</taxon>
        <taxon>Bacillota</taxon>
        <taxon>Bacilli</taxon>
        <taxon>Lactobacillales</taxon>
        <taxon>Streptococcaceae</taxon>
        <taxon>Lactococcus</taxon>
    </lineage>
</organism>
<keyword evidence="1" id="KW-1133">Transmembrane helix</keyword>
<evidence type="ECO:0000256" key="1">
    <source>
        <dbReference type="SAM" id="Phobius"/>
    </source>
</evidence>
<feature type="transmembrane region" description="Helical" evidence="1">
    <location>
        <begin position="92"/>
        <end position="114"/>
    </location>
</feature>
<dbReference type="KEGG" id="lgv:LCGL_1144"/>
<name>F9VE53_LACGL</name>
<evidence type="ECO:0000313" key="3">
    <source>
        <dbReference type="Proteomes" id="UP000008520"/>
    </source>
</evidence>
<keyword evidence="1" id="KW-0812">Transmembrane</keyword>
<proteinExistence type="predicted"/>